<sequence>MDMLTSEKRSVLMSRIGGKDTRPELVVRRAAYALGLRFRLGAAP</sequence>
<name>A0A9X7UJC6_SPHYA</name>
<dbReference type="Pfam" id="PF03852">
    <property type="entry name" value="Vsr"/>
    <property type="match status" value="1"/>
</dbReference>
<evidence type="ECO:0000256" key="6">
    <source>
        <dbReference type="ARBA" id="ARBA00029466"/>
    </source>
</evidence>
<evidence type="ECO:0000256" key="2">
    <source>
        <dbReference type="ARBA" id="ARBA00022759"/>
    </source>
</evidence>
<keyword evidence="1" id="KW-0540">Nuclease</keyword>
<dbReference type="InterPro" id="IPR011335">
    <property type="entry name" value="Restrct_endonuc-II-like"/>
</dbReference>
<comment type="similarity">
    <text evidence="6">Belongs to the Vsr family.</text>
</comment>
<evidence type="ECO:0000256" key="1">
    <source>
        <dbReference type="ARBA" id="ARBA00022722"/>
    </source>
</evidence>
<evidence type="ECO:0000313" key="8">
    <source>
        <dbReference type="Proteomes" id="UP000515377"/>
    </source>
</evidence>
<dbReference type="SUPFAM" id="SSF52980">
    <property type="entry name" value="Restriction endonuclease-like"/>
    <property type="match status" value="1"/>
</dbReference>
<evidence type="ECO:0000256" key="3">
    <source>
        <dbReference type="ARBA" id="ARBA00022763"/>
    </source>
</evidence>
<accession>A0A9X7UJC6</accession>
<dbReference type="GO" id="GO:0016787">
    <property type="term" value="F:hydrolase activity"/>
    <property type="evidence" value="ECO:0007669"/>
    <property type="project" value="UniProtKB-KW"/>
</dbReference>
<organism evidence="7 8">
    <name type="scientific">Sphingobium yanoikuyae</name>
    <name type="common">Sphingomonas yanoikuyae</name>
    <dbReference type="NCBI Taxonomy" id="13690"/>
    <lineage>
        <taxon>Bacteria</taxon>
        <taxon>Pseudomonadati</taxon>
        <taxon>Pseudomonadota</taxon>
        <taxon>Alphaproteobacteria</taxon>
        <taxon>Sphingomonadales</taxon>
        <taxon>Sphingomonadaceae</taxon>
        <taxon>Sphingobium</taxon>
    </lineage>
</organism>
<gene>
    <name evidence="7" type="ORF">H3V42_10690</name>
</gene>
<keyword evidence="2" id="KW-0255">Endonuclease</keyword>
<proteinExistence type="inferred from homology"/>
<dbReference type="AlphaFoldDB" id="A0A9X7UJC6"/>
<dbReference type="Proteomes" id="UP000515377">
    <property type="component" value="Chromosome"/>
</dbReference>
<dbReference type="GO" id="GO:0004519">
    <property type="term" value="F:endonuclease activity"/>
    <property type="evidence" value="ECO:0007669"/>
    <property type="project" value="UniProtKB-KW"/>
</dbReference>
<evidence type="ECO:0000313" key="7">
    <source>
        <dbReference type="EMBL" id="QNG48000.1"/>
    </source>
</evidence>
<keyword evidence="4" id="KW-0378">Hydrolase</keyword>
<evidence type="ECO:0000256" key="4">
    <source>
        <dbReference type="ARBA" id="ARBA00022801"/>
    </source>
</evidence>
<dbReference type="EMBL" id="CP060122">
    <property type="protein sequence ID" value="QNG48000.1"/>
    <property type="molecule type" value="Genomic_DNA"/>
</dbReference>
<reference evidence="7 8" key="1">
    <citation type="submission" date="2020-07" db="EMBL/GenBank/DDBJ databases">
        <title>Whole genome sequence of Sphingobium yanoikuyae A3.</title>
        <authorList>
            <person name="Han S.-S."/>
        </authorList>
    </citation>
    <scope>NUCLEOTIDE SEQUENCE [LARGE SCALE GENOMIC DNA]</scope>
    <source>
        <strain evidence="7 8">A3</strain>
    </source>
</reference>
<protein>
    <submittedName>
        <fullName evidence="7">Uncharacterized protein</fullName>
    </submittedName>
</protein>
<dbReference type="GO" id="GO:0006298">
    <property type="term" value="P:mismatch repair"/>
    <property type="evidence" value="ECO:0007669"/>
    <property type="project" value="InterPro"/>
</dbReference>
<keyword evidence="3" id="KW-0227">DNA damage</keyword>
<evidence type="ECO:0000256" key="5">
    <source>
        <dbReference type="ARBA" id="ARBA00023204"/>
    </source>
</evidence>
<dbReference type="InterPro" id="IPR004603">
    <property type="entry name" value="DNA_mismatch_endonuc_vsr"/>
</dbReference>
<keyword evidence="5" id="KW-0234">DNA repair</keyword>